<evidence type="ECO:0000256" key="1">
    <source>
        <dbReference type="SAM" id="Phobius"/>
    </source>
</evidence>
<dbReference type="SUPFAM" id="SSF55781">
    <property type="entry name" value="GAF domain-like"/>
    <property type="match status" value="1"/>
</dbReference>
<feature type="transmembrane region" description="Helical" evidence="1">
    <location>
        <begin position="12"/>
        <end position="31"/>
    </location>
</feature>
<keyword evidence="1" id="KW-0472">Membrane</keyword>
<sequence length="255" mass="27096">MRTAGSGWMTRHGGSLVLVLLGVVLLVASLVQGGGNAAYGFGLLIFGSGLVTLGVVLPRLRNAEVGPATGFKLTLDEEREVSTGLAESDDVPRVEVDQVVAATRLVLASETLGRLLAPEEGPLAEAWFHLYLFDDQRELLLPAFEGRPSPSKGWKPGVGAVGEAWESGEYVLVRGQEVSDDTYGLTPVQQHRARNLAVVTAMPVTNASEQVIAVISGSSVDPDSPLAGEEGFDAQLLLAQEVARVLVDLLRWFPD</sequence>
<dbReference type="AlphaFoldDB" id="A0A6J4IEC3"/>
<proteinExistence type="predicted"/>
<organism evidence="2">
    <name type="scientific">uncultured Acidimicrobiales bacterium</name>
    <dbReference type="NCBI Taxonomy" id="310071"/>
    <lineage>
        <taxon>Bacteria</taxon>
        <taxon>Bacillati</taxon>
        <taxon>Actinomycetota</taxon>
        <taxon>Acidimicrobiia</taxon>
        <taxon>Acidimicrobiales</taxon>
        <taxon>environmental samples</taxon>
    </lineage>
</organism>
<gene>
    <name evidence="2" type="ORF">AVDCRST_MAG10-2006</name>
</gene>
<evidence type="ECO:0000313" key="2">
    <source>
        <dbReference type="EMBL" id="CAA9247966.1"/>
    </source>
</evidence>
<feature type="transmembrane region" description="Helical" evidence="1">
    <location>
        <begin position="37"/>
        <end position="57"/>
    </location>
</feature>
<dbReference type="InterPro" id="IPR029016">
    <property type="entry name" value="GAF-like_dom_sf"/>
</dbReference>
<dbReference type="EMBL" id="CADCTB010000129">
    <property type="protein sequence ID" value="CAA9247966.1"/>
    <property type="molecule type" value="Genomic_DNA"/>
</dbReference>
<keyword evidence="1" id="KW-0812">Transmembrane</keyword>
<evidence type="ECO:0008006" key="3">
    <source>
        <dbReference type="Google" id="ProtNLM"/>
    </source>
</evidence>
<keyword evidence="1" id="KW-1133">Transmembrane helix</keyword>
<dbReference type="Gene3D" id="3.30.450.40">
    <property type="match status" value="1"/>
</dbReference>
<reference evidence="2" key="1">
    <citation type="submission" date="2020-02" db="EMBL/GenBank/DDBJ databases">
        <authorList>
            <person name="Meier V. D."/>
        </authorList>
    </citation>
    <scope>NUCLEOTIDE SEQUENCE</scope>
    <source>
        <strain evidence="2">AVDCRST_MAG10</strain>
    </source>
</reference>
<name>A0A6J4IEC3_9ACTN</name>
<accession>A0A6J4IEC3</accession>
<protein>
    <recommendedName>
        <fullName evidence="3">GAF domain-containing protein</fullName>
    </recommendedName>
</protein>